<reference evidence="1 2" key="1">
    <citation type="journal article" date="2018" name="New Phytol.">
        <title>Phylogenomics of Endogonaceae and evolution of mycorrhizas within Mucoromycota.</title>
        <authorList>
            <person name="Chang Y."/>
            <person name="Desiro A."/>
            <person name="Na H."/>
            <person name="Sandor L."/>
            <person name="Lipzen A."/>
            <person name="Clum A."/>
            <person name="Barry K."/>
            <person name="Grigoriev I.V."/>
            <person name="Martin F.M."/>
            <person name="Stajich J.E."/>
            <person name="Smith M.E."/>
            <person name="Bonito G."/>
            <person name="Spatafora J.W."/>
        </authorList>
    </citation>
    <scope>NUCLEOTIDE SEQUENCE [LARGE SCALE GENOMIC DNA]</scope>
    <source>
        <strain evidence="1 2">GMNB39</strain>
    </source>
</reference>
<dbReference type="AlphaFoldDB" id="A0A433D5F2"/>
<protein>
    <submittedName>
        <fullName evidence="1">Uncharacterized protein</fullName>
    </submittedName>
</protein>
<keyword evidence="2" id="KW-1185">Reference proteome</keyword>
<comment type="caution">
    <text evidence="1">The sequence shown here is derived from an EMBL/GenBank/DDBJ whole genome shotgun (WGS) entry which is preliminary data.</text>
</comment>
<sequence length="198" mass="21795">SHRVLCSPPRAQVHQVRDREISTISPTRSDTTTAINTEVEEESTKSYPPPKKKNYIIFRPLVPQCAFWEQPDGHVPTNSTIHPRPAHYGRSVVSQFEWKRSSGSPGSTPWRATHRSSRGSLLLSAIGGTGSTDPQPRPYYRQTCSPAQRNALPPDAVAHAADPLPSREISIYGAVTPSYTSAWKIQKAATPPCVTTSR</sequence>
<feature type="non-terminal residue" evidence="1">
    <location>
        <position position="1"/>
    </location>
</feature>
<organism evidence="1 2">
    <name type="scientific">Jimgerdemannia flammicorona</name>
    <dbReference type="NCBI Taxonomy" id="994334"/>
    <lineage>
        <taxon>Eukaryota</taxon>
        <taxon>Fungi</taxon>
        <taxon>Fungi incertae sedis</taxon>
        <taxon>Mucoromycota</taxon>
        <taxon>Mucoromycotina</taxon>
        <taxon>Endogonomycetes</taxon>
        <taxon>Endogonales</taxon>
        <taxon>Endogonaceae</taxon>
        <taxon>Jimgerdemannia</taxon>
    </lineage>
</organism>
<evidence type="ECO:0000313" key="2">
    <source>
        <dbReference type="Proteomes" id="UP000268093"/>
    </source>
</evidence>
<name>A0A433D5F2_9FUNG</name>
<feature type="non-terminal residue" evidence="1">
    <location>
        <position position="198"/>
    </location>
</feature>
<accession>A0A433D5F2</accession>
<dbReference type="Proteomes" id="UP000268093">
    <property type="component" value="Unassembled WGS sequence"/>
</dbReference>
<proteinExistence type="predicted"/>
<gene>
    <name evidence="1" type="ORF">BC936DRAFT_147405</name>
</gene>
<dbReference type="EMBL" id="RBNI01006390">
    <property type="protein sequence ID" value="RUP46059.1"/>
    <property type="molecule type" value="Genomic_DNA"/>
</dbReference>
<evidence type="ECO:0000313" key="1">
    <source>
        <dbReference type="EMBL" id="RUP46059.1"/>
    </source>
</evidence>